<dbReference type="OrthoDB" id="62952at2759"/>
<organism evidence="2 3">
    <name type="scientific">Periconia digitata</name>
    <dbReference type="NCBI Taxonomy" id="1303443"/>
    <lineage>
        <taxon>Eukaryota</taxon>
        <taxon>Fungi</taxon>
        <taxon>Dikarya</taxon>
        <taxon>Ascomycota</taxon>
        <taxon>Pezizomycotina</taxon>
        <taxon>Dothideomycetes</taxon>
        <taxon>Pleosporomycetidae</taxon>
        <taxon>Pleosporales</taxon>
        <taxon>Massarineae</taxon>
        <taxon>Periconiaceae</taxon>
        <taxon>Periconia</taxon>
    </lineage>
</organism>
<dbReference type="PANTHER" id="PTHR38790:SF9">
    <property type="entry name" value="F-BOX DOMAIN-CONTAINING PROTEIN"/>
    <property type="match status" value="1"/>
</dbReference>
<feature type="region of interest" description="Disordered" evidence="1">
    <location>
        <begin position="162"/>
        <end position="182"/>
    </location>
</feature>
<dbReference type="PANTHER" id="PTHR38790">
    <property type="entry name" value="2EXR DOMAIN-CONTAINING PROTEIN-RELATED"/>
    <property type="match status" value="1"/>
</dbReference>
<gene>
    <name evidence="2" type="ORF">PDIGIT_LOCUS13208</name>
</gene>
<evidence type="ECO:0000313" key="2">
    <source>
        <dbReference type="EMBL" id="CAI6340040.1"/>
    </source>
</evidence>
<sequence>MVRIPRRTHSVSGPPSVHALLTDVACCCNVAKRFHMSMMALRRNPYRKCKGDDATIIATQKRANEWGYNHVDKVEQPAPNRVSVMSLLNEETARDGVKDVHCMAQYRKLQRKPSRQVGDRSTDPFPLLHLPRELRNHVYSYLVVQRGRRIPMLEAKSILREQKKRNTAQRNRERQNLKRIQSGRRPIVSKETSLAPIIDLNISQASKFLHWESSEYFYQSNWFAISMDNLPLTTIETPSGWDYSRITRLQLELQLKDAQRMNSYTDWASFFAMFPNLRFLRIIPSFHSRYYDWAISELNEWHSAHFIFRAFFSLLLASIPEHLNLKLGFSVNPCEDMHLEGKMAVSKSLLWDMYAELGTRQDSNGQKLFVNQVIDCGQSFEKPIGIIGRCTRL</sequence>
<name>A0A9W4XTH1_9PLEO</name>
<reference evidence="2" key="1">
    <citation type="submission" date="2023-01" db="EMBL/GenBank/DDBJ databases">
        <authorList>
            <person name="Van Ghelder C."/>
            <person name="Rancurel C."/>
        </authorList>
    </citation>
    <scope>NUCLEOTIDE SEQUENCE</scope>
    <source>
        <strain evidence="2">CNCM I-4278</strain>
    </source>
</reference>
<dbReference type="EMBL" id="CAOQHR010000010">
    <property type="protein sequence ID" value="CAI6340040.1"/>
    <property type="molecule type" value="Genomic_DNA"/>
</dbReference>
<evidence type="ECO:0000256" key="1">
    <source>
        <dbReference type="SAM" id="MobiDB-lite"/>
    </source>
</evidence>
<comment type="caution">
    <text evidence="2">The sequence shown here is derived from an EMBL/GenBank/DDBJ whole genome shotgun (WGS) entry which is preliminary data.</text>
</comment>
<evidence type="ECO:0000313" key="3">
    <source>
        <dbReference type="Proteomes" id="UP001152607"/>
    </source>
</evidence>
<dbReference type="Proteomes" id="UP001152607">
    <property type="component" value="Unassembled WGS sequence"/>
</dbReference>
<accession>A0A9W4XTH1</accession>
<proteinExistence type="predicted"/>
<dbReference type="AlphaFoldDB" id="A0A9W4XTH1"/>
<protein>
    <submittedName>
        <fullName evidence="2">Uncharacterized protein</fullName>
    </submittedName>
</protein>
<keyword evidence="3" id="KW-1185">Reference proteome</keyword>